<protein>
    <submittedName>
        <fullName evidence="1">Uncharacterized protein</fullName>
    </submittedName>
</protein>
<name>A0ABV4UF72_9RHOO</name>
<sequence length="309" mass="32952">MPETSPHTDASDAPEKRDIYGLYDMSDTADAADMYEAPEAFDVFDTFDPGILPDAAEAVSTDFTDASDADETPEILSRVDSLMMRRRGAVSPLSPAEPSLISEPDPTPETVQAIEEITPETAPEDDPAAWATPPDAELLEQSFLPALTEDASPISAPPEQSPTEDDDLPILTDVILIDAAPAGTTQPPSPDHQQEEVFGEAAEEVPTVRTIDIAADSPGDIEEAYPASPTGEMPADEAAADLAADITRLCRERLASELPALLENLLNAAEKELRAGIAAIVDDALREAMTRHQYPTLTPHAPEDNDEAA</sequence>
<dbReference type="Proteomes" id="UP001574673">
    <property type="component" value="Unassembled WGS sequence"/>
</dbReference>
<comment type="caution">
    <text evidence="1">The sequence shown here is derived from an EMBL/GenBank/DDBJ whole genome shotgun (WGS) entry which is preliminary data.</text>
</comment>
<keyword evidence="2" id="KW-1185">Reference proteome</keyword>
<reference evidence="2" key="1">
    <citation type="submission" date="2024-06" db="EMBL/GenBank/DDBJ databases">
        <title>Radixoralia hellwigii gen. nov., sp nov., isolated from a root canal in the human oral cavity.</title>
        <authorList>
            <person name="Bartsch S."/>
            <person name="Wittmer A."/>
            <person name="Schulz A.-K."/>
            <person name="Neumann-Schaal M."/>
            <person name="Wolf J."/>
            <person name="Gronow S."/>
            <person name="Tennert C."/>
            <person name="Haecker G."/>
            <person name="Cieplik F."/>
            <person name="Al-Ahmad A."/>
        </authorList>
    </citation>
    <scope>NUCLEOTIDE SEQUENCE [LARGE SCALE GENOMIC DNA]</scope>
    <source>
        <strain evidence="2">Wk13</strain>
    </source>
</reference>
<dbReference type="EMBL" id="JBEUWX010000002">
    <property type="protein sequence ID" value="MFA9949710.1"/>
    <property type="molecule type" value="Genomic_DNA"/>
</dbReference>
<accession>A0ABV4UF72</accession>
<evidence type="ECO:0000313" key="2">
    <source>
        <dbReference type="Proteomes" id="UP001574673"/>
    </source>
</evidence>
<dbReference type="RefSeq" id="WP_418890820.1">
    <property type="nucleotide sequence ID" value="NZ_JBEUWX010000002.1"/>
</dbReference>
<gene>
    <name evidence="1" type="ORF">ABCS64_05100</name>
</gene>
<evidence type="ECO:0000313" key="1">
    <source>
        <dbReference type="EMBL" id="MFA9949710.1"/>
    </source>
</evidence>
<proteinExistence type="predicted"/>
<organism evidence="1 2">
    <name type="scientific">Dentiradicibacter hellwigii</name>
    <dbReference type="NCBI Taxonomy" id="3149053"/>
    <lineage>
        <taxon>Bacteria</taxon>
        <taxon>Pseudomonadati</taxon>
        <taxon>Pseudomonadota</taxon>
        <taxon>Betaproteobacteria</taxon>
        <taxon>Rhodocyclales</taxon>
        <taxon>Rhodocyclaceae</taxon>
        <taxon>Dentiradicibacter</taxon>
    </lineage>
</organism>